<dbReference type="RefSeq" id="XP_035779775.1">
    <property type="nucleotide sequence ID" value="XM_035923882.1"/>
</dbReference>
<proteinExistence type="inferred from homology"/>
<dbReference type="Pfam" id="PF01084">
    <property type="entry name" value="Ribosomal_S18"/>
    <property type="match status" value="1"/>
</dbReference>
<evidence type="ECO:0000256" key="1">
    <source>
        <dbReference type="ARBA" id="ARBA00004173"/>
    </source>
</evidence>
<evidence type="ECO:0000256" key="7">
    <source>
        <dbReference type="ARBA" id="ARBA00071652"/>
    </source>
</evidence>
<comment type="subcellular location">
    <subcellularLocation>
        <location evidence="1">Mitochondrion</location>
    </subcellularLocation>
</comment>
<keyword evidence="5" id="KW-0687">Ribonucleoprotein</keyword>
<dbReference type="GO" id="GO:0070181">
    <property type="term" value="F:small ribosomal subunit rRNA binding"/>
    <property type="evidence" value="ECO:0007669"/>
    <property type="project" value="TreeGrafter"/>
</dbReference>
<dbReference type="FunFam" id="4.10.640.10:FF:000011">
    <property type="entry name" value="28S ribosomal protein S18a, mitochondrial"/>
    <property type="match status" value="1"/>
</dbReference>
<evidence type="ECO:0000256" key="5">
    <source>
        <dbReference type="ARBA" id="ARBA00023274"/>
    </source>
</evidence>
<reference evidence="8" key="2">
    <citation type="submission" date="2022-08" db="UniProtKB">
        <authorList>
            <consortium name="EnsemblMetazoa"/>
        </authorList>
    </citation>
    <scope>IDENTIFICATION</scope>
    <source>
        <strain evidence="8">STECLA/ALBI9_A</strain>
    </source>
</reference>
<name>A0A182FKX3_ANOAL</name>
<comment type="similarity">
    <text evidence="6">Belongs to the bacterial ribosomal protein bS18 family. Mitochondrion-specific ribosomal protein mL66 subfamily.</text>
</comment>
<dbReference type="SUPFAM" id="SSF46911">
    <property type="entry name" value="Ribosomal protein S18"/>
    <property type="match status" value="1"/>
</dbReference>
<dbReference type="STRING" id="7167.A0A182FKX3"/>
<evidence type="ECO:0000256" key="2">
    <source>
        <dbReference type="ARBA" id="ARBA00022946"/>
    </source>
</evidence>
<dbReference type="GO" id="GO:0003735">
    <property type="term" value="F:structural constituent of ribosome"/>
    <property type="evidence" value="ECO:0007669"/>
    <property type="project" value="InterPro"/>
</dbReference>
<keyword evidence="4" id="KW-0496">Mitochondrion</keyword>
<evidence type="ECO:0000256" key="3">
    <source>
        <dbReference type="ARBA" id="ARBA00022980"/>
    </source>
</evidence>
<evidence type="ECO:0000256" key="6">
    <source>
        <dbReference type="ARBA" id="ARBA00061060"/>
    </source>
</evidence>
<dbReference type="VEuPathDB" id="VectorBase:AALB007181"/>
<keyword evidence="2" id="KW-0809">Transit peptide</keyword>
<protein>
    <recommendedName>
        <fullName evidence="7">Large ribosomal subunit protein mL66</fullName>
    </recommendedName>
</protein>
<evidence type="ECO:0000313" key="8">
    <source>
        <dbReference type="EnsemblMetazoa" id="AALB007181-PA"/>
    </source>
</evidence>
<reference evidence="8 9" key="1">
    <citation type="journal article" date="2017" name="G3 (Bethesda)">
        <title>The Physical Genome Mapping of Anopheles albimanus Corrected Scaffold Misassemblies and Identified Interarm Rearrangements in Genus Anopheles.</title>
        <authorList>
            <person name="Artemov G.N."/>
            <person name="Peery A.N."/>
            <person name="Jiang X."/>
            <person name="Tu Z."/>
            <person name="Stegniy V.N."/>
            <person name="Sharakhova M.V."/>
            <person name="Sharakhov I.V."/>
        </authorList>
    </citation>
    <scope>NUCLEOTIDE SEQUENCE [LARGE SCALE GENOMIC DNA]</scope>
    <source>
        <strain evidence="8 9">ALBI9_A</strain>
    </source>
</reference>
<keyword evidence="9" id="KW-1185">Reference proteome</keyword>
<dbReference type="PANTHER" id="PTHR13479">
    <property type="entry name" value="30S RIBOSOMAL PROTEIN S18"/>
    <property type="match status" value="1"/>
</dbReference>
<dbReference type="OrthoDB" id="10054543at2759"/>
<dbReference type="CTD" id="55168"/>
<dbReference type="GeneID" id="118459985"/>
<dbReference type="GO" id="GO:0005763">
    <property type="term" value="C:mitochondrial small ribosomal subunit"/>
    <property type="evidence" value="ECO:0007669"/>
    <property type="project" value="TreeGrafter"/>
</dbReference>
<dbReference type="GO" id="GO:0005743">
    <property type="term" value="C:mitochondrial inner membrane"/>
    <property type="evidence" value="ECO:0007669"/>
    <property type="project" value="UniProtKB-ARBA"/>
</dbReference>
<dbReference type="Gene3D" id="4.10.640.10">
    <property type="entry name" value="Ribosomal protein S18"/>
    <property type="match status" value="1"/>
</dbReference>
<dbReference type="VEuPathDB" id="VectorBase:AALB20_029326"/>
<dbReference type="EnsemblMetazoa" id="AALB007181-RA">
    <property type="protein sequence ID" value="AALB007181-PA"/>
    <property type="gene ID" value="AALB007181"/>
</dbReference>
<dbReference type="InterPro" id="IPR036870">
    <property type="entry name" value="Ribosomal_bS18_sf"/>
</dbReference>
<dbReference type="AlphaFoldDB" id="A0A182FKX3"/>
<keyword evidence="3" id="KW-0689">Ribosomal protein</keyword>
<sequence>MALSLWTKYSIFNKTAPTVLRSFSLSSIQKLKEIKEVKVNDTLVVKGEYVPSPRQDTLVPQLVEARECGAKFCPQCTLGLDIKHTDVLILSQYLRSDGCMLPRRVTGLCKRQQRRIGAMVTMAQKAGLMPNLNPASSKKDPKKRYQWKKYNKYFDEDTIKC</sequence>
<dbReference type="InterPro" id="IPR001648">
    <property type="entry name" value="Ribosomal_bS18"/>
</dbReference>
<evidence type="ECO:0000313" key="9">
    <source>
        <dbReference type="Proteomes" id="UP000069272"/>
    </source>
</evidence>
<accession>A0A182FKX3</accession>
<dbReference type="PANTHER" id="PTHR13479:SF66">
    <property type="entry name" value="LARGE RIBOSOMAL SUBUNIT PROTEIN ML66"/>
    <property type="match status" value="1"/>
</dbReference>
<evidence type="ECO:0000256" key="4">
    <source>
        <dbReference type="ARBA" id="ARBA00023128"/>
    </source>
</evidence>
<dbReference type="Proteomes" id="UP000069272">
    <property type="component" value="Chromosome 2R"/>
</dbReference>
<dbReference type="GO" id="GO:0032543">
    <property type="term" value="P:mitochondrial translation"/>
    <property type="evidence" value="ECO:0007669"/>
    <property type="project" value="TreeGrafter"/>
</dbReference>
<organism evidence="8 9">
    <name type="scientific">Anopheles albimanus</name>
    <name type="common">New world malaria mosquito</name>
    <dbReference type="NCBI Taxonomy" id="7167"/>
    <lineage>
        <taxon>Eukaryota</taxon>
        <taxon>Metazoa</taxon>
        <taxon>Ecdysozoa</taxon>
        <taxon>Arthropoda</taxon>
        <taxon>Hexapoda</taxon>
        <taxon>Insecta</taxon>
        <taxon>Pterygota</taxon>
        <taxon>Neoptera</taxon>
        <taxon>Endopterygota</taxon>
        <taxon>Diptera</taxon>
        <taxon>Nematocera</taxon>
        <taxon>Culicoidea</taxon>
        <taxon>Culicidae</taxon>
        <taxon>Anophelinae</taxon>
        <taxon>Anopheles</taxon>
    </lineage>
</organism>
<dbReference type="KEGG" id="aali:118459985"/>